<gene>
    <name evidence="1" type="primary">LOC107787016</name>
</gene>
<sequence length="117" mass="12852">MESIGQATLTGSITPATKLLVELNLASVTIRGEILLLTNIEGVMKTTLFEVVDGDMGYNIILERSWLHEMRVVSLKYQSLLKFPTHEGIKQIRGDQPAAKEMNAISISNSKGKEHAA</sequence>
<dbReference type="OrthoDB" id="2919534at2759"/>
<dbReference type="KEGG" id="nta:107787016"/>
<evidence type="ECO:0000313" key="1">
    <source>
        <dbReference type="RefSeq" id="XP_016464018.1"/>
    </source>
</evidence>
<dbReference type="RefSeq" id="XP_016464018.1">
    <property type="nucleotide sequence ID" value="XM_016608532.1"/>
</dbReference>
<dbReference type="PaxDb" id="4097-A0A1S3ZHV7"/>
<proteinExistence type="predicted"/>
<name>A0A1S3ZHV7_TOBAC</name>
<reference evidence="1" key="1">
    <citation type="submission" date="2025-08" db="UniProtKB">
        <authorList>
            <consortium name="RefSeq"/>
        </authorList>
    </citation>
    <scope>IDENTIFICATION</scope>
</reference>
<organism evidence="1">
    <name type="scientific">Nicotiana tabacum</name>
    <name type="common">Common tobacco</name>
    <dbReference type="NCBI Taxonomy" id="4097"/>
    <lineage>
        <taxon>Eukaryota</taxon>
        <taxon>Viridiplantae</taxon>
        <taxon>Streptophyta</taxon>
        <taxon>Embryophyta</taxon>
        <taxon>Tracheophyta</taxon>
        <taxon>Spermatophyta</taxon>
        <taxon>Magnoliopsida</taxon>
        <taxon>eudicotyledons</taxon>
        <taxon>Gunneridae</taxon>
        <taxon>Pentapetalae</taxon>
        <taxon>asterids</taxon>
        <taxon>lamiids</taxon>
        <taxon>Solanales</taxon>
        <taxon>Solanaceae</taxon>
        <taxon>Nicotianoideae</taxon>
        <taxon>Nicotianeae</taxon>
        <taxon>Nicotiana</taxon>
    </lineage>
</organism>
<dbReference type="PANTHER" id="PTHR33240">
    <property type="entry name" value="OS08G0508500 PROTEIN"/>
    <property type="match status" value="1"/>
</dbReference>
<accession>A0A1S3ZHV7</accession>
<dbReference type="AlphaFoldDB" id="A0A1S3ZHV7"/>
<protein>
    <submittedName>
        <fullName evidence="1">Uncharacterized protein</fullName>
    </submittedName>
</protein>
<dbReference type="PANTHER" id="PTHR33240:SF8">
    <property type="entry name" value="OS03G0439900 PROTEIN"/>
    <property type="match status" value="1"/>
</dbReference>